<gene>
    <name evidence="1" type="ORF">AV530_011106</name>
</gene>
<reference evidence="1 2" key="1">
    <citation type="submission" date="2016-02" db="EMBL/GenBank/DDBJ databases">
        <title>Band-tailed pigeon sequencing and assembly.</title>
        <authorList>
            <person name="Soares A.E."/>
            <person name="Novak B.J."/>
            <person name="Rice E.S."/>
            <person name="O'Connell B."/>
            <person name="Chang D."/>
            <person name="Weber S."/>
            <person name="Shapiro B."/>
        </authorList>
    </citation>
    <scope>NUCLEOTIDE SEQUENCE [LARGE SCALE GENOMIC DNA]</scope>
    <source>
        <strain evidence="1">BTP2013</strain>
        <tissue evidence="1">Blood</tissue>
    </source>
</reference>
<dbReference type="AlphaFoldDB" id="A0A1V4JXE9"/>
<dbReference type="EMBL" id="LSYS01005749">
    <property type="protein sequence ID" value="OPJ76327.1"/>
    <property type="molecule type" value="Genomic_DNA"/>
</dbReference>
<evidence type="ECO:0000313" key="1">
    <source>
        <dbReference type="EMBL" id="OPJ76327.1"/>
    </source>
</evidence>
<sequence>MGPVSLLYRVLPGGGSRLLIFYGRNEQQDKMLYPLLQRNQGVCLCTCAASLAPSAGIDGPGLNSDTNQIPR</sequence>
<accession>A0A1V4JXE9</accession>
<name>A0A1V4JXE9_PATFA</name>
<keyword evidence="2" id="KW-1185">Reference proteome</keyword>
<proteinExistence type="predicted"/>
<evidence type="ECO:0000313" key="2">
    <source>
        <dbReference type="Proteomes" id="UP000190648"/>
    </source>
</evidence>
<organism evidence="1 2">
    <name type="scientific">Patagioenas fasciata monilis</name>
    <dbReference type="NCBI Taxonomy" id="372326"/>
    <lineage>
        <taxon>Eukaryota</taxon>
        <taxon>Metazoa</taxon>
        <taxon>Chordata</taxon>
        <taxon>Craniata</taxon>
        <taxon>Vertebrata</taxon>
        <taxon>Euteleostomi</taxon>
        <taxon>Archelosauria</taxon>
        <taxon>Archosauria</taxon>
        <taxon>Dinosauria</taxon>
        <taxon>Saurischia</taxon>
        <taxon>Theropoda</taxon>
        <taxon>Coelurosauria</taxon>
        <taxon>Aves</taxon>
        <taxon>Neognathae</taxon>
        <taxon>Neoaves</taxon>
        <taxon>Columbimorphae</taxon>
        <taxon>Columbiformes</taxon>
        <taxon>Columbidae</taxon>
        <taxon>Patagioenas</taxon>
    </lineage>
</organism>
<comment type="caution">
    <text evidence="1">The sequence shown here is derived from an EMBL/GenBank/DDBJ whole genome shotgun (WGS) entry which is preliminary data.</text>
</comment>
<protein>
    <submittedName>
        <fullName evidence="1">Uncharacterized protein</fullName>
    </submittedName>
</protein>
<dbReference type="Proteomes" id="UP000190648">
    <property type="component" value="Unassembled WGS sequence"/>
</dbReference>